<sequence length="155" mass="18341">MDKLQQITAYFCTKYPIQSELSKARLTKMVYLADWFSSLVQGKQLTDIKWVFNHYGPYVDDVFEAITRSRQNFHIKNELNIYGSEKHTIHFIGNEHDISLTTDEITILNTVINKTKSLYFNDFIDYVYSTYPIRSRTRYSILDLPKLAEEYKDSN</sequence>
<dbReference type="Pfam" id="PF13274">
    <property type="entry name" value="SocA_Panacea"/>
    <property type="match status" value="1"/>
</dbReference>
<evidence type="ECO:0000259" key="1">
    <source>
        <dbReference type="Pfam" id="PF13274"/>
    </source>
</evidence>
<accession>A0AAW3YVD8</accession>
<name>A0AAW3YVD8_9GAMM</name>
<reference evidence="2" key="1">
    <citation type="submission" date="2020-09" db="EMBL/GenBank/DDBJ databases">
        <authorList>
            <person name="Palma L."/>
            <person name="Caballero P."/>
            <person name="Berry C."/>
            <person name="Del Valle E."/>
        </authorList>
    </citation>
    <scope>NUCLEOTIDE SEQUENCE</scope>
    <source>
        <strain evidence="2">M</strain>
    </source>
</reference>
<comment type="caution">
    <text evidence="2">The sequence shown here is derived from an EMBL/GenBank/DDBJ whole genome shotgun (WGS) entry which is preliminary data.</text>
</comment>
<evidence type="ECO:0000313" key="2">
    <source>
        <dbReference type="EMBL" id="MBD2801019.1"/>
    </source>
</evidence>
<reference evidence="2" key="2">
    <citation type="journal article" date="2024" name="Toxins">
        <title>Genome Sequence Analysis of Native Xenorhabdus Strains Isolated from Entomopathogenic Nematodes in Argentina.</title>
        <authorList>
            <person name="Palma L."/>
            <person name="Frizzo L."/>
            <person name="Kaiser S."/>
            <person name="Berry C."/>
            <person name="Caballero P."/>
            <person name="Bode H.B."/>
            <person name="Del Valle E.E."/>
        </authorList>
    </citation>
    <scope>NUCLEOTIDE SEQUENCE</scope>
    <source>
        <strain evidence="2">M</strain>
    </source>
</reference>
<dbReference type="InterPro" id="IPR025272">
    <property type="entry name" value="SocA_Panacea"/>
</dbReference>
<dbReference type="AlphaFoldDB" id="A0AAW3YVD8"/>
<dbReference type="Proteomes" id="UP001193920">
    <property type="component" value="Unassembled WGS sequence"/>
</dbReference>
<proteinExistence type="predicted"/>
<dbReference type="GeneID" id="97125633"/>
<protein>
    <submittedName>
        <fullName evidence="2">SocA family protein</fullName>
    </submittedName>
</protein>
<dbReference type="RefSeq" id="WP_038239855.1">
    <property type="nucleotide sequence ID" value="NZ_CAWNPE010000001.1"/>
</dbReference>
<feature type="domain" description="Antitoxin SocA-like Panacea" evidence="1">
    <location>
        <begin position="26"/>
        <end position="129"/>
    </location>
</feature>
<dbReference type="EMBL" id="JACXBF010000244">
    <property type="protein sequence ID" value="MBD2801019.1"/>
    <property type="molecule type" value="Genomic_DNA"/>
</dbReference>
<gene>
    <name evidence="2" type="ORF">ID854_11280</name>
</gene>
<organism evidence="2">
    <name type="scientific">Xenorhabdus szentirmaii</name>
    <dbReference type="NCBI Taxonomy" id="290112"/>
    <lineage>
        <taxon>Bacteria</taxon>
        <taxon>Pseudomonadati</taxon>
        <taxon>Pseudomonadota</taxon>
        <taxon>Gammaproteobacteria</taxon>
        <taxon>Enterobacterales</taxon>
        <taxon>Morganellaceae</taxon>
        <taxon>Xenorhabdus</taxon>
    </lineage>
</organism>